<reference evidence="7" key="1">
    <citation type="submission" date="2025-08" db="UniProtKB">
        <authorList>
            <consortium name="Ensembl"/>
        </authorList>
    </citation>
    <scope>IDENTIFICATION</scope>
</reference>
<dbReference type="GeneTree" id="ENSGT01030000234944"/>
<evidence type="ECO:0000256" key="1">
    <source>
        <dbReference type="ARBA" id="ARBA00004308"/>
    </source>
</evidence>
<keyword evidence="8" id="KW-1185">Reference proteome</keyword>
<dbReference type="Proteomes" id="UP000261540">
    <property type="component" value="Unplaced"/>
</dbReference>
<feature type="region of interest" description="Disordered" evidence="6">
    <location>
        <begin position="186"/>
        <end position="208"/>
    </location>
</feature>
<dbReference type="SUPFAM" id="SSF46966">
    <property type="entry name" value="Spectrin repeat"/>
    <property type="match status" value="1"/>
</dbReference>
<dbReference type="AlphaFoldDB" id="A0A3B3QYU0"/>
<dbReference type="InterPro" id="IPR002017">
    <property type="entry name" value="Spectrin_repeat"/>
</dbReference>
<evidence type="ECO:0000313" key="8">
    <source>
        <dbReference type="Proteomes" id="UP000261540"/>
    </source>
</evidence>
<comment type="subcellular location">
    <subcellularLocation>
        <location evidence="1">Endomembrane system</location>
    </subcellularLocation>
</comment>
<accession>A0A3B3QYU0</accession>
<keyword evidence="3" id="KW-0677">Repeat</keyword>
<feature type="coiled-coil region" evidence="5">
    <location>
        <begin position="1"/>
        <end position="52"/>
    </location>
</feature>
<dbReference type="Gene3D" id="1.20.58.60">
    <property type="match status" value="1"/>
</dbReference>
<reference evidence="7" key="2">
    <citation type="submission" date="2025-09" db="UniProtKB">
        <authorList>
            <consortium name="Ensembl"/>
        </authorList>
    </citation>
    <scope>IDENTIFICATION</scope>
</reference>
<evidence type="ECO:0000256" key="4">
    <source>
        <dbReference type="ARBA" id="ARBA00023136"/>
    </source>
</evidence>
<dbReference type="Ensembl" id="ENSPKIT00000023641.1">
    <property type="protein sequence ID" value="ENSPKIP00000011692.1"/>
    <property type="gene ID" value="ENSPKIG00000018656.1"/>
</dbReference>
<protein>
    <submittedName>
        <fullName evidence="7">Uncharacterized protein</fullName>
    </submittedName>
</protein>
<keyword evidence="4" id="KW-0472">Membrane</keyword>
<dbReference type="PANTHER" id="PTHR14514">
    <property type="entry name" value="PKA ANCHORING PROTEIN"/>
    <property type="match status" value="1"/>
</dbReference>
<evidence type="ECO:0000256" key="5">
    <source>
        <dbReference type="SAM" id="Coils"/>
    </source>
</evidence>
<evidence type="ECO:0000256" key="2">
    <source>
        <dbReference type="ARBA" id="ARBA00022553"/>
    </source>
</evidence>
<proteinExistence type="predicted"/>
<keyword evidence="5" id="KW-0175">Coiled coil</keyword>
<organism evidence="7 8">
    <name type="scientific">Paramormyrops kingsleyae</name>
    <dbReference type="NCBI Taxonomy" id="1676925"/>
    <lineage>
        <taxon>Eukaryota</taxon>
        <taxon>Metazoa</taxon>
        <taxon>Chordata</taxon>
        <taxon>Craniata</taxon>
        <taxon>Vertebrata</taxon>
        <taxon>Euteleostomi</taxon>
        <taxon>Actinopterygii</taxon>
        <taxon>Neopterygii</taxon>
        <taxon>Teleostei</taxon>
        <taxon>Osteoglossocephala</taxon>
        <taxon>Osteoglossomorpha</taxon>
        <taxon>Osteoglossiformes</taxon>
        <taxon>Mormyridae</taxon>
        <taxon>Paramormyrops</taxon>
    </lineage>
</organism>
<keyword evidence="2" id="KW-0597">Phosphoprotein</keyword>
<name>A0A3B3QYU0_9TELE</name>
<evidence type="ECO:0000256" key="3">
    <source>
        <dbReference type="ARBA" id="ARBA00022737"/>
    </source>
</evidence>
<dbReference type="Pfam" id="PF00435">
    <property type="entry name" value="Spectrin"/>
    <property type="match status" value="1"/>
</dbReference>
<dbReference type="GO" id="GO:0012505">
    <property type="term" value="C:endomembrane system"/>
    <property type="evidence" value="ECO:0007669"/>
    <property type="project" value="UniProtKB-SubCell"/>
</dbReference>
<dbReference type="PANTHER" id="PTHR14514:SF3">
    <property type="entry name" value="NESPRIN-1"/>
    <property type="match status" value="1"/>
</dbReference>
<sequence>MERFEREVKTLHAALEQAQATLTSSKFARMTLKEHLAQRQRLLSEMENFKQQVLAVQGCQSVLRVPEEVVTSLSICRTAVSLQQEASRLQHTAIQQCNILQEAVVQYEQYEQEVRHLQGLMEEAHRVIQDEPVSTSNIQELQAQILHHEELAQRIRGYQEQITSLNSKCKMLTMKAKHATMLLAVNETPGEKQSDSDSGSLRKSCDSDGSAVTVRLPAWILFL</sequence>
<evidence type="ECO:0000256" key="6">
    <source>
        <dbReference type="SAM" id="MobiDB-lite"/>
    </source>
</evidence>
<evidence type="ECO:0000313" key="7">
    <source>
        <dbReference type="Ensembl" id="ENSPKIP00000011692.1"/>
    </source>
</evidence>
<feature type="coiled-coil region" evidence="5">
    <location>
        <begin position="100"/>
        <end position="168"/>
    </location>
</feature>